<dbReference type="SUPFAM" id="SSF47616">
    <property type="entry name" value="GST C-terminal domain-like"/>
    <property type="match status" value="1"/>
</dbReference>
<feature type="domain" description="GST C-terminal" evidence="3">
    <location>
        <begin position="89"/>
        <end position="208"/>
    </location>
</feature>
<dbReference type="InterPro" id="IPR040079">
    <property type="entry name" value="Glutathione_S-Trfase"/>
</dbReference>
<dbReference type="SFLD" id="SFLDS00019">
    <property type="entry name" value="Glutathione_Transferase_(cytos"/>
    <property type="match status" value="1"/>
</dbReference>
<protein>
    <submittedName>
        <fullName evidence="4">Glutathione S-transferase family protein</fullName>
    </submittedName>
</protein>
<feature type="domain" description="GST N-terminal" evidence="2">
    <location>
        <begin position="1"/>
        <end position="84"/>
    </location>
</feature>
<comment type="similarity">
    <text evidence="1">Belongs to the GST superfamily.</text>
</comment>
<gene>
    <name evidence="4" type="ORF">ACFSF0_09900</name>
</gene>
<dbReference type="SUPFAM" id="SSF52833">
    <property type="entry name" value="Thioredoxin-like"/>
    <property type="match status" value="1"/>
</dbReference>
<proteinExistence type="inferred from homology"/>
<dbReference type="Gene3D" id="1.20.1050.10">
    <property type="match status" value="1"/>
</dbReference>
<dbReference type="PROSITE" id="PS50404">
    <property type="entry name" value="GST_NTER"/>
    <property type="match status" value="1"/>
</dbReference>
<dbReference type="RefSeq" id="WP_147911568.1">
    <property type="nucleotide sequence ID" value="NZ_JBHUEJ010000019.1"/>
</dbReference>
<reference evidence="5" key="1">
    <citation type="journal article" date="2019" name="Int. J. Syst. Evol. Microbiol.">
        <title>The Global Catalogue of Microorganisms (GCM) 10K type strain sequencing project: providing services to taxonomists for standard genome sequencing and annotation.</title>
        <authorList>
            <consortium name="The Broad Institute Genomics Platform"/>
            <consortium name="The Broad Institute Genome Sequencing Center for Infectious Disease"/>
            <person name="Wu L."/>
            <person name="Ma J."/>
        </authorList>
    </citation>
    <scope>NUCLEOTIDE SEQUENCE [LARGE SCALE GENOMIC DNA]</scope>
    <source>
        <strain evidence="5">LMG 29247</strain>
    </source>
</reference>
<sequence>MRLYHHPLSSNARRAVMAALHLAPRLPEPVELVLVDLAQGEHRQPDFLRLNPQGKVPVLVDGDFVLTESHAIMEYLVELAPGQTLWPADVQARADVNRWMFWSAQHLMPPVGVLNWERFVKGLTGGGAPDAARIAAGEAECRAALAALDRHLNGRTWVAGDALSLADLALAAPLMHAQTARLPLGGLPHLAAWAARVQALPAWQQTEG</sequence>
<evidence type="ECO:0000256" key="1">
    <source>
        <dbReference type="RuleBase" id="RU003494"/>
    </source>
</evidence>
<comment type="caution">
    <text evidence="4">The sequence shown here is derived from an EMBL/GenBank/DDBJ whole genome shotgun (WGS) entry which is preliminary data.</text>
</comment>
<dbReference type="InterPro" id="IPR010987">
    <property type="entry name" value="Glutathione-S-Trfase_C-like"/>
</dbReference>
<dbReference type="SFLD" id="SFLDG01150">
    <property type="entry name" value="Main.1:_Beta-like"/>
    <property type="match status" value="1"/>
</dbReference>
<evidence type="ECO:0000259" key="3">
    <source>
        <dbReference type="PROSITE" id="PS50405"/>
    </source>
</evidence>
<dbReference type="EMBL" id="JBHUEJ010000019">
    <property type="protein sequence ID" value="MFD1710918.1"/>
    <property type="molecule type" value="Genomic_DNA"/>
</dbReference>
<dbReference type="Pfam" id="PF02798">
    <property type="entry name" value="GST_N"/>
    <property type="match status" value="1"/>
</dbReference>
<dbReference type="Pfam" id="PF00043">
    <property type="entry name" value="GST_C"/>
    <property type="match status" value="1"/>
</dbReference>
<accession>A0ABW4KUH0</accession>
<evidence type="ECO:0000259" key="2">
    <source>
        <dbReference type="PROSITE" id="PS50404"/>
    </source>
</evidence>
<name>A0ABW4KUH0_9BURK</name>
<dbReference type="InterPro" id="IPR036249">
    <property type="entry name" value="Thioredoxin-like_sf"/>
</dbReference>
<dbReference type="PROSITE" id="PS50405">
    <property type="entry name" value="GST_CTER"/>
    <property type="match status" value="1"/>
</dbReference>
<dbReference type="InterPro" id="IPR036282">
    <property type="entry name" value="Glutathione-S-Trfase_C_sf"/>
</dbReference>
<dbReference type="PANTHER" id="PTHR44051:SF8">
    <property type="entry name" value="GLUTATHIONE S-TRANSFERASE GSTA"/>
    <property type="match status" value="1"/>
</dbReference>
<dbReference type="Proteomes" id="UP001597304">
    <property type="component" value="Unassembled WGS sequence"/>
</dbReference>
<dbReference type="PANTHER" id="PTHR44051">
    <property type="entry name" value="GLUTATHIONE S-TRANSFERASE-RELATED"/>
    <property type="match status" value="1"/>
</dbReference>
<dbReference type="SFLD" id="SFLDG00358">
    <property type="entry name" value="Main_(cytGST)"/>
    <property type="match status" value="1"/>
</dbReference>
<dbReference type="Gene3D" id="3.40.30.10">
    <property type="entry name" value="Glutaredoxin"/>
    <property type="match status" value="1"/>
</dbReference>
<dbReference type="InterPro" id="IPR004045">
    <property type="entry name" value="Glutathione_S-Trfase_N"/>
</dbReference>
<evidence type="ECO:0000313" key="5">
    <source>
        <dbReference type="Proteomes" id="UP001597304"/>
    </source>
</evidence>
<dbReference type="InterPro" id="IPR004046">
    <property type="entry name" value="GST_C"/>
</dbReference>
<evidence type="ECO:0000313" key="4">
    <source>
        <dbReference type="EMBL" id="MFD1710918.1"/>
    </source>
</evidence>
<keyword evidence="5" id="KW-1185">Reference proteome</keyword>
<organism evidence="4 5">
    <name type="scientific">Ottowia flava</name>
    <dbReference type="NCBI Taxonomy" id="2675430"/>
    <lineage>
        <taxon>Bacteria</taxon>
        <taxon>Pseudomonadati</taxon>
        <taxon>Pseudomonadota</taxon>
        <taxon>Betaproteobacteria</taxon>
        <taxon>Burkholderiales</taxon>
        <taxon>Comamonadaceae</taxon>
        <taxon>Ottowia</taxon>
    </lineage>
</organism>